<evidence type="ECO:0000313" key="2">
    <source>
        <dbReference type="Proteomes" id="UP000606786"/>
    </source>
</evidence>
<accession>A0A811UM94</accession>
<dbReference type="EMBL" id="CAJHJT010000012">
    <property type="protein sequence ID" value="CAD7000179.1"/>
    <property type="molecule type" value="Genomic_DNA"/>
</dbReference>
<gene>
    <name evidence="1" type="ORF">CCAP1982_LOCUS8670</name>
</gene>
<dbReference type="Proteomes" id="UP000606786">
    <property type="component" value="Unassembled WGS sequence"/>
</dbReference>
<proteinExistence type="predicted"/>
<protein>
    <submittedName>
        <fullName evidence="1">(Mediterranean fruit fly) hypothetical protein</fullName>
    </submittedName>
</protein>
<comment type="caution">
    <text evidence="1">The sequence shown here is derived from an EMBL/GenBank/DDBJ whole genome shotgun (WGS) entry which is preliminary data.</text>
</comment>
<name>A0A811UM94_CERCA</name>
<reference evidence="1" key="1">
    <citation type="submission" date="2020-11" db="EMBL/GenBank/DDBJ databases">
        <authorList>
            <person name="Whitehead M."/>
        </authorList>
    </citation>
    <scope>NUCLEOTIDE SEQUENCE</scope>
    <source>
        <strain evidence="1">EGII</strain>
    </source>
</reference>
<dbReference type="AlphaFoldDB" id="A0A811UM94"/>
<organism evidence="1 2">
    <name type="scientific">Ceratitis capitata</name>
    <name type="common">Mediterranean fruit fly</name>
    <name type="synonym">Tephritis capitata</name>
    <dbReference type="NCBI Taxonomy" id="7213"/>
    <lineage>
        <taxon>Eukaryota</taxon>
        <taxon>Metazoa</taxon>
        <taxon>Ecdysozoa</taxon>
        <taxon>Arthropoda</taxon>
        <taxon>Hexapoda</taxon>
        <taxon>Insecta</taxon>
        <taxon>Pterygota</taxon>
        <taxon>Neoptera</taxon>
        <taxon>Endopterygota</taxon>
        <taxon>Diptera</taxon>
        <taxon>Brachycera</taxon>
        <taxon>Muscomorpha</taxon>
        <taxon>Tephritoidea</taxon>
        <taxon>Tephritidae</taxon>
        <taxon>Ceratitis</taxon>
        <taxon>Ceratitis</taxon>
    </lineage>
</organism>
<keyword evidence="2" id="KW-1185">Reference proteome</keyword>
<sequence>MRIKAEKDFCGLLWFGRKHVIWEFLKGWDDFIATDSLFIVSANAVAKQLHHNQRATHEKPMQLQHFPPKIVLGERTKLN</sequence>
<evidence type="ECO:0000313" key="1">
    <source>
        <dbReference type="EMBL" id="CAD7000179.1"/>
    </source>
</evidence>